<dbReference type="InterPro" id="IPR051474">
    <property type="entry name" value="Anti-sigma-K/W_factor"/>
</dbReference>
<dbReference type="PANTHER" id="PTHR37461:SF1">
    <property type="entry name" value="ANTI-SIGMA-K FACTOR RSKA"/>
    <property type="match status" value="1"/>
</dbReference>
<dbReference type="OrthoDB" id="1420916at2"/>
<evidence type="ECO:0000313" key="4">
    <source>
        <dbReference type="Proteomes" id="UP000240572"/>
    </source>
</evidence>
<name>A0A2P8D452_9BACT</name>
<feature type="transmembrane region" description="Helical" evidence="1">
    <location>
        <begin position="107"/>
        <end position="127"/>
    </location>
</feature>
<dbReference type="GO" id="GO:0005886">
    <property type="term" value="C:plasma membrane"/>
    <property type="evidence" value="ECO:0007669"/>
    <property type="project" value="InterPro"/>
</dbReference>
<dbReference type="GO" id="GO:0016989">
    <property type="term" value="F:sigma factor antagonist activity"/>
    <property type="evidence" value="ECO:0007669"/>
    <property type="project" value="TreeGrafter"/>
</dbReference>
<organism evidence="3 4">
    <name type="scientific">Taibaiella chishuiensis</name>
    <dbReference type="NCBI Taxonomy" id="1434707"/>
    <lineage>
        <taxon>Bacteria</taxon>
        <taxon>Pseudomonadati</taxon>
        <taxon>Bacteroidota</taxon>
        <taxon>Chitinophagia</taxon>
        <taxon>Chitinophagales</taxon>
        <taxon>Chitinophagaceae</taxon>
        <taxon>Taibaiella</taxon>
    </lineage>
</organism>
<reference evidence="3 4" key="1">
    <citation type="submission" date="2018-03" db="EMBL/GenBank/DDBJ databases">
        <title>Genomic Encyclopedia of Type Strains, Phase III (KMG-III): the genomes of soil and plant-associated and newly described type strains.</title>
        <authorList>
            <person name="Whitman W."/>
        </authorList>
    </citation>
    <scope>NUCLEOTIDE SEQUENCE [LARGE SCALE GENOMIC DNA]</scope>
    <source>
        <strain evidence="3 4">CGMCC 1.12700</strain>
    </source>
</reference>
<keyword evidence="1" id="KW-1133">Transmembrane helix</keyword>
<dbReference type="GO" id="GO:0006417">
    <property type="term" value="P:regulation of translation"/>
    <property type="evidence" value="ECO:0007669"/>
    <property type="project" value="TreeGrafter"/>
</dbReference>
<dbReference type="Proteomes" id="UP000240572">
    <property type="component" value="Unassembled WGS sequence"/>
</dbReference>
<evidence type="ECO:0000259" key="2">
    <source>
        <dbReference type="Pfam" id="PF10099"/>
    </source>
</evidence>
<evidence type="ECO:0000313" key="3">
    <source>
        <dbReference type="EMBL" id="PSK92008.1"/>
    </source>
</evidence>
<protein>
    <submittedName>
        <fullName evidence="3">Anti-sigma-K factor RskA</fullName>
    </submittedName>
</protein>
<gene>
    <name evidence="3" type="ORF">B0I18_104102</name>
</gene>
<dbReference type="Pfam" id="PF10099">
    <property type="entry name" value="RskA_C"/>
    <property type="match status" value="1"/>
</dbReference>
<dbReference type="RefSeq" id="WP_106523085.1">
    <property type="nucleotide sequence ID" value="NZ_PYGD01000004.1"/>
</dbReference>
<dbReference type="AlphaFoldDB" id="A0A2P8D452"/>
<keyword evidence="1" id="KW-0472">Membrane</keyword>
<keyword evidence="4" id="KW-1185">Reference proteome</keyword>
<proteinExistence type="predicted"/>
<keyword evidence="1" id="KW-0812">Transmembrane</keyword>
<evidence type="ECO:0000256" key="1">
    <source>
        <dbReference type="SAM" id="Phobius"/>
    </source>
</evidence>
<feature type="domain" description="Anti-sigma K factor RskA C-terminal" evidence="2">
    <location>
        <begin position="111"/>
        <end position="268"/>
    </location>
</feature>
<dbReference type="InterPro" id="IPR018764">
    <property type="entry name" value="RskA_C"/>
</dbReference>
<accession>A0A2P8D452</accession>
<dbReference type="PANTHER" id="PTHR37461">
    <property type="entry name" value="ANTI-SIGMA-K FACTOR RSKA"/>
    <property type="match status" value="1"/>
</dbReference>
<sequence length="278" mass="30786">MDVQQYISSGIIEAYVLGIASGEEVRELELLSAQHPEIAAAIEEQQRLMEDFASSYHLPPPEGLKESIWDKLEQEATGKAVPFPAAPAAQEQPVTTLPQAETKTRRLYTPLAAAVALLVISLVFNVMSWQRTRSSEHELAAIKSQQENILAGNRQLQQQMEQNRKHMAMMMDPAMKPVHLAGVGDHVTNNAMLMWDTRTKDVYLSLKDLPKPPAGKQYQLWAIVDGKPVDAGVYDMNTGEMMQKMKVIPAAQMFAITLEKEGGSPTPTLTEMYVAGKV</sequence>
<dbReference type="EMBL" id="PYGD01000004">
    <property type="protein sequence ID" value="PSK92008.1"/>
    <property type="molecule type" value="Genomic_DNA"/>
</dbReference>
<comment type="caution">
    <text evidence="3">The sequence shown here is derived from an EMBL/GenBank/DDBJ whole genome shotgun (WGS) entry which is preliminary data.</text>
</comment>